<dbReference type="PANTHER" id="PTHR11586">
    <property type="entry name" value="TRNA-AMINOACYLATION COFACTOR ARC1 FAMILY MEMBER"/>
    <property type="match status" value="1"/>
</dbReference>
<proteinExistence type="predicted"/>
<accession>A0A2H0C2D6</accession>
<evidence type="ECO:0000259" key="4">
    <source>
        <dbReference type="PROSITE" id="PS50886"/>
    </source>
</evidence>
<feature type="domain" description="TRNA-binding" evidence="4">
    <location>
        <begin position="51"/>
        <end position="153"/>
    </location>
</feature>
<evidence type="ECO:0000313" key="5">
    <source>
        <dbReference type="EMBL" id="PIP64063.1"/>
    </source>
</evidence>
<evidence type="ECO:0000256" key="1">
    <source>
        <dbReference type="ARBA" id="ARBA00022555"/>
    </source>
</evidence>
<keyword evidence="5" id="KW-0436">Ligase</keyword>
<dbReference type="PANTHER" id="PTHR11586:SF37">
    <property type="entry name" value="TRNA-BINDING DOMAIN-CONTAINING PROTEIN"/>
    <property type="match status" value="1"/>
</dbReference>
<dbReference type="GO" id="GO:0016874">
    <property type="term" value="F:ligase activity"/>
    <property type="evidence" value="ECO:0007669"/>
    <property type="project" value="UniProtKB-KW"/>
</dbReference>
<dbReference type="InterPro" id="IPR051270">
    <property type="entry name" value="Tyrosine-tRNA_ligase_regulator"/>
</dbReference>
<comment type="caution">
    <text evidence="5">The sequence shown here is derived from an EMBL/GenBank/DDBJ whole genome shotgun (WGS) entry which is preliminary data.</text>
</comment>
<dbReference type="Pfam" id="PF01588">
    <property type="entry name" value="tRNA_bind"/>
    <property type="match status" value="1"/>
</dbReference>
<dbReference type="InterPro" id="IPR012340">
    <property type="entry name" value="NA-bd_OB-fold"/>
</dbReference>
<dbReference type="InterPro" id="IPR002547">
    <property type="entry name" value="tRNA-bd_dom"/>
</dbReference>
<dbReference type="SUPFAM" id="SSF50249">
    <property type="entry name" value="Nucleic acid-binding proteins"/>
    <property type="match status" value="1"/>
</dbReference>
<dbReference type="Proteomes" id="UP000230802">
    <property type="component" value="Unassembled WGS sequence"/>
</dbReference>
<evidence type="ECO:0000256" key="3">
    <source>
        <dbReference type="PROSITE-ProRule" id="PRU00209"/>
    </source>
</evidence>
<protein>
    <submittedName>
        <fullName evidence="5">Methionine--tRNA ligase subunit beta</fullName>
    </submittedName>
</protein>
<sequence length="153" mass="17507">MLIQKNFVVVLTFQTQKKLVRLKYFDGKKLGVISIVYTQNNMKKPLINYSDFQKIDIRVGKIISVEEIEKSNKLLKLTVDLGKDYGIVTILSGIKEWYKPTQLKGKRCFFVANLEPRAMFGSQSQGMILVYDLENNPIVINAKKTIYPGTKLA</sequence>
<dbReference type="AlphaFoldDB" id="A0A2H0C2D6"/>
<keyword evidence="1 3" id="KW-0820">tRNA-binding</keyword>
<organism evidence="5 6">
    <name type="scientific">Candidatus Roizmanbacteria bacterium CG22_combo_CG10-13_8_21_14_all_33_16</name>
    <dbReference type="NCBI Taxonomy" id="1974859"/>
    <lineage>
        <taxon>Bacteria</taxon>
        <taxon>Candidatus Roizmaniibacteriota</taxon>
    </lineage>
</organism>
<name>A0A2H0C2D6_9BACT</name>
<reference evidence="5 6" key="1">
    <citation type="submission" date="2017-09" db="EMBL/GenBank/DDBJ databases">
        <title>Depth-based differentiation of microbial function through sediment-hosted aquifers and enrichment of novel symbionts in the deep terrestrial subsurface.</title>
        <authorList>
            <person name="Probst A.J."/>
            <person name="Ladd B."/>
            <person name="Jarett J.K."/>
            <person name="Geller-Mcgrath D.E."/>
            <person name="Sieber C.M."/>
            <person name="Emerson J.B."/>
            <person name="Anantharaman K."/>
            <person name="Thomas B.C."/>
            <person name="Malmstrom R."/>
            <person name="Stieglmeier M."/>
            <person name="Klingl A."/>
            <person name="Woyke T."/>
            <person name="Ryan C.M."/>
            <person name="Banfield J.F."/>
        </authorList>
    </citation>
    <scope>NUCLEOTIDE SEQUENCE [LARGE SCALE GENOMIC DNA]</scope>
    <source>
        <strain evidence="5">CG22_combo_CG10-13_8_21_14_all_33_16</strain>
    </source>
</reference>
<dbReference type="Gene3D" id="2.40.50.140">
    <property type="entry name" value="Nucleic acid-binding proteins"/>
    <property type="match status" value="1"/>
</dbReference>
<evidence type="ECO:0000313" key="6">
    <source>
        <dbReference type="Proteomes" id="UP000230802"/>
    </source>
</evidence>
<dbReference type="PROSITE" id="PS50886">
    <property type="entry name" value="TRBD"/>
    <property type="match status" value="1"/>
</dbReference>
<evidence type="ECO:0000256" key="2">
    <source>
        <dbReference type="ARBA" id="ARBA00022884"/>
    </source>
</evidence>
<dbReference type="EMBL" id="PCTD01000201">
    <property type="protein sequence ID" value="PIP64063.1"/>
    <property type="molecule type" value="Genomic_DNA"/>
</dbReference>
<keyword evidence="2 3" id="KW-0694">RNA-binding</keyword>
<gene>
    <name evidence="5" type="ORF">COW96_04650</name>
</gene>
<dbReference type="GO" id="GO:0000049">
    <property type="term" value="F:tRNA binding"/>
    <property type="evidence" value="ECO:0007669"/>
    <property type="project" value="UniProtKB-UniRule"/>
</dbReference>